<evidence type="ECO:0000313" key="4">
    <source>
        <dbReference type="EMBL" id="KAE9976799.1"/>
    </source>
</evidence>
<dbReference type="InterPro" id="IPR036397">
    <property type="entry name" value="RNaseH_sf"/>
</dbReference>
<protein>
    <recommendedName>
        <fullName evidence="6">Piwi domain-containing protein</fullName>
    </recommendedName>
</protein>
<feature type="domain" description="Piwi" evidence="3">
    <location>
        <begin position="575"/>
        <end position="876"/>
    </location>
</feature>
<dbReference type="SMART" id="SM00950">
    <property type="entry name" value="Piwi"/>
    <property type="match status" value="1"/>
</dbReference>
<reference evidence="4 5" key="1">
    <citation type="submission" date="2019-07" db="EMBL/GenBank/DDBJ databases">
        <title>Venturia inaequalis Genome Resource.</title>
        <authorList>
            <person name="Lichtner F.J."/>
        </authorList>
    </citation>
    <scope>NUCLEOTIDE SEQUENCE [LARGE SCALE GENOMIC DNA]</scope>
    <source>
        <strain evidence="4 5">DMI_063113</strain>
    </source>
</reference>
<dbReference type="PROSITE" id="PS50821">
    <property type="entry name" value="PAZ"/>
    <property type="match status" value="1"/>
</dbReference>
<dbReference type="Gene3D" id="2.170.260.10">
    <property type="entry name" value="paz domain"/>
    <property type="match status" value="1"/>
</dbReference>
<proteinExistence type="predicted"/>
<dbReference type="PANTHER" id="PTHR22891">
    <property type="entry name" value="EUKARYOTIC TRANSLATION INITIATION FACTOR 2C"/>
    <property type="match status" value="1"/>
</dbReference>
<dbReference type="GO" id="GO:0003723">
    <property type="term" value="F:RNA binding"/>
    <property type="evidence" value="ECO:0007669"/>
    <property type="project" value="InterPro"/>
</dbReference>
<dbReference type="InterPro" id="IPR036085">
    <property type="entry name" value="PAZ_dom_sf"/>
</dbReference>
<evidence type="ECO:0000259" key="3">
    <source>
        <dbReference type="PROSITE" id="PS50822"/>
    </source>
</evidence>
<feature type="region of interest" description="Disordered" evidence="1">
    <location>
        <begin position="58"/>
        <end position="101"/>
    </location>
</feature>
<dbReference type="PROSITE" id="PS50822">
    <property type="entry name" value="PIWI"/>
    <property type="match status" value="1"/>
</dbReference>
<dbReference type="Proteomes" id="UP000490939">
    <property type="component" value="Unassembled WGS sequence"/>
</dbReference>
<evidence type="ECO:0008006" key="6">
    <source>
        <dbReference type="Google" id="ProtNLM"/>
    </source>
</evidence>
<comment type="caution">
    <text evidence="4">The sequence shown here is derived from an EMBL/GenBank/DDBJ whole genome shotgun (WGS) entry which is preliminary data.</text>
</comment>
<feature type="domain" description="PAZ" evidence="2">
    <location>
        <begin position="292"/>
        <end position="402"/>
    </location>
</feature>
<dbReference type="Gene3D" id="3.40.50.2300">
    <property type="match status" value="1"/>
</dbReference>
<dbReference type="InterPro" id="IPR003165">
    <property type="entry name" value="Piwi"/>
</dbReference>
<evidence type="ECO:0000259" key="2">
    <source>
        <dbReference type="PROSITE" id="PS50821"/>
    </source>
</evidence>
<gene>
    <name evidence="4" type="ORF">EG327_007930</name>
</gene>
<dbReference type="Pfam" id="PF02171">
    <property type="entry name" value="Piwi"/>
    <property type="match status" value="1"/>
</dbReference>
<dbReference type="EMBL" id="WNWR01000488">
    <property type="protein sequence ID" value="KAE9976799.1"/>
    <property type="molecule type" value="Genomic_DNA"/>
</dbReference>
<evidence type="ECO:0000256" key="1">
    <source>
        <dbReference type="SAM" id="MobiDB-lite"/>
    </source>
</evidence>
<organism evidence="4 5">
    <name type="scientific">Venturia inaequalis</name>
    <name type="common">Apple scab fungus</name>
    <dbReference type="NCBI Taxonomy" id="5025"/>
    <lineage>
        <taxon>Eukaryota</taxon>
        <taxon>Fungi</taxon>
        <taxon>Dikarya</taxon>
        <taxon>Ascomycota</taxon>
        <taxon>Pezizomycotina</taxon>
        <taxon>Dothideomycetes</taxon>
        <taxon>Pleosporomycetidae</taxon>
        <taxon>Venturiales</taxon>
        <taxon>Venturiaceae</taxon>
        <taxon>Venturia</taxon>
    </lineage>
</organism>
<sequence>MLLHSTPPPKRTLLIFTTGKPFRTSEGLDQASEPSTAVAGAIELLFTLVIQLEMSHLSDNDSEPDSLGRPSAGPDVEFTPGTKDASENRLTPVPMHRAAGSKPSLDLEEVTVLASTGPVYTVKGPKAIVVYNISFWKTVKAPESVEVVSQALKQQLFGKVCEINRFKKGFKYDRDPVHFDGKKTLYSRASACPNEKRHLFCIAYKNFTYEVLIERRDDSFVPEQVYSTDENSLKNLGGLLRMACNNVPLTGFNKSLDLTQGLDATPSTLTSLKGSQHLAIKAVKSYTVPDGSLLDFVKQFCSILSPDNGFAISEQGLKSVVLGLKVSGTIKQMAEGHEYLIIGVGQCPKYQQVFKVSDKTVSDYFKDYTPIKHPDLPVLNIVDLTEQGSPLWVPLEMLSVKRQKFSRKVYPSMEPDLLSRPRLDEFSINPKLLELISARVGEHLKPFDISLELKNPDSWVIRATPMPGYKGVGTSVPPTGSSRFAEKGYWKSFPSQKDETVTQNKTFHIVEQVHIRTVLDLHPGRSSKSLKTSLENYTDTINRWFPESQKSAADHTIYRANVRNLDRLMVPEQGPLLVMLPNNNPLQFSRLKLWADCAVGTQTVCAIHKNDALAIHHPEQLAMKINHHAGGQNYKIQGLTQDLRKCMIVGIGVSRVTDRPSDHCNSIASVVASSDDLFLNYPGSMRFQVQDKKDKSIPELKEMVAECLATWKKNNNDTNPNHIIVYRTGISSNDYAGLYLQELEDIEKATKTDTTVPEITMLLVEKNQKTKFFRESKKVSDPGLYVLDQTDRGRDSFYLQSHGAAQPKETTAQKLHPGSTHYTIFHANEEPAPVDEDKHRAGIEKMVRFTNNLCWNTVHSTSALSYVSPAYYADRLCERGLVYLKPFTAGQLTWEALQLYFNMSEDKKNPWHRKLDGKMFYI</sequence>
<dbReference type="SUPFAM" id="SSF101690">
    <property type="entry name" value="PAZ domain"/>
    <property type="match status" value="1"/>
</dbReference>
<keyword evidence="5" id="KW-1185">Reference proteome</keyword>
<evidence type="ECO:0000313" key="5">
    <source>
        <dbReference type="Proteomes" id="UP000490939"/>
    </source>
</evidence>
<dbReference type="AlphaFoldDB" id="A0A8H3UUE8"/>
<dbReference type="InterPro" id="IPR012337">
    <property type="entry name" value="RNaseH-like_sf"/>
</dbReference>
<accession>A0A8H3UUE8</accession>
<name>A0A8H3UUE8_VENIN</name>
<dbReference type="CDD" id="cd02846">
    <property type="entry name" value="PAZ_argonaute_like"/>
    <property type="match status" value="1"/>
</dbReference>
<dbReference type="Gene3D" id="3.30.420.10">
    <property type="entry name" value="Ribonuclease H-like superfamily/Ribonuclease H"/>
    <property type="match status" value="1"/>
</dbReference>
<dbReference type="SUPFAM" id="SSF53098">
    <property type="entry name" value="Ribonuclease H-like"/>
    <property type="match status" value="1"/>
</dbReference>
<dbReference type="InterPro" id="IPR003100">
    <property type="entry name" value="PAZ_dom"/>
</dbReference>